<keyword evidence="3" id="KW-1185">Reference proteome</keyword>
<name>A0A371X644_9HYPH</name>
<accession>A0A371X644</accession>
<feature type="compositionally biased region" description="Polar residues" evidence="1">
    <location>
        <begin position="243"/>
        <end position="254"/>
    </location>
</feature>
<sequence length="287" mass="31291">MNENPACTTLSNIHERVGRLPTIAAVDALMREVWGRYTGAPGEDEVVEAINNAATARRHELRELAQTGAVKRAAANAVRHSRFPPPLPSVRLTPPEKREAADRRRGLADFLVHQVPAAFIERLPQCGAARAVLAAICQFCARDRNRCDAAINTIAEKAGVCRSSVNQALRLLEELGLISIDSGRLRGTVSVIRVLATPLAKLVAYCRSRLGRWKRHRAEKSPEQLSFFGGGVQKCSQKEDSNIIDSSKRATNGEPSHKLSRKMESMRGTKPATGWAIGRFSPSVGSA</sequence>
<feature type="compositionally biased region" description="Basic and acidic residues" evidence="1">
    <location>
        <begin position="255"/>
        <end position="267"/>
    </location>
</feature>
<comment type="caution">
    <text evidence="2">The sequence shown here is derived from an EMBL/GenBank/DDBJ whole genome shotgun (WGS) entry which is preliminary data.</text>
</comment>
<dbReference type="EMBL" id="QURN01000019">
    <property type="protein sequence ID" value="RFC64663.1"/>
    <property type="molecule type" value="Genomic_DNA"/>
</dbReference>
<protein>
    <submittedName>
        <fullName evidence="2">Helix-turn-helix domain-containing protein</fullName>
    </submittedName>
</protein>
<dbReference type="SUPFAM" id="SSF46785">
    <property type="entry name" value="Winged helix' DNA-binding domain"/>
    <property type="match status" value="1"/>
</dbReference>
<reference evidence="3" key="1">
    <citation type="submission" date="2018-08" db="EMBL/GenBank/DDBJ databases">
        <authorList>
            <person name="Im W.T."/>
        </authorList>
    </citation>
    <scope>NUCLEOTIDE SEQUENCE [LARGE SCALE GENOMIC DNA]</scope>
    <source>
        <strain evidence="3">LA-28</strain>
    </source>
</reference>
<evidence type="ECO:0000313" key="2">
    <source>
        <dbReference type="EMBL" id="RFC64663.1"/>
    </source>
</evidence>
<dbReference type="AlphaFoldDB" id="A0A371X644"/>
<proteinExistence type="predicted"/>
<evidence type="ECO:0000313" key="3">
    <source>
        <dbReference type="Proteomes" id="UP000262379"/>
    </source>
</evidence>
<gene>
    <name evidence="2" type="ORF">DY251_19505</name>
</gene>
<dbReference type="Proteomes" id="UP000262379">
    <property type="component" value="Unassembled WGS sequence"/>
</dbReference>
<dbReference type="InterPro" id="IPR036390">
    <property type="entry name" value="WH_DNA-bd_sf"/>
</dbReference>
<evidence type="ECO:0000256" key="1">
    <source>
        <dbReference type="SAM" id="MobiDB-lite"/>
    </source>
</evidence>
<feature type="region of interest" description="Disordered" evidence="1">
    <location>
        <begin position="241"/>
        <end position="287"/>
    </location>
</feature>
<organism evidence="2 3">
    <name type="scientific">Mesorhizobium denitrificans</name>
    <dbReference type="NCBI Taxonomy" id="2294114"/>
    <lineage>
        <taxon>Bacteria</taxon>
        <taxon>Pseudomonadati</taxon>
        <taxon>Pseudomonadota</taxon>
        <taxon>Alphaproteobacteria</taxon>
        <taxon>Hyphomicrobiales</taxon>
        <taxon>Phyllobacteriaceae</taxon>
        <taxon>Mesorhizobium</taxon>
    </lineage>
</organism>